<comment type="caution">
    <text evidence="3">The sequence shown here is derived from an EMBL/GenBank/DDBJ whole genome shotgun (WGS) entry which is preliminary data.</text>
</comment>
<evidence type="ECO:0000259" key="2">
    <source>
        <dbReference type="Pfam" id="PF00156"/>
    </source>
</evidence>
<protein>
    <submittedName>
        <fullName evidence="3">ComF family protein</fullName>
    </submittedName>
</protein>
<organism evidence="3 4">
    <name type="scientific">Sporolactobacillus shoreae</name>
    <dbReference type="NCBI Taxonomy" id="1465501"/>
    <lineage>
        <taxon>Bacteria</taxon>
        <taxon>Bacillati</taxon>
        <taxon>Bacillota</taxon>
        <taxon>Bacilli</taxon>
        <taxon>Bacillales</taxon>
        <taxon>Sporolactobacillaceae</taxon>
        <taxon>Sporolactobacillus</taxon>
    </lineage>
</organism>
<accession>A0A4Z0GGX4</accession>
<comment type="similarity">
    <text evidence="1">Belongs to the ComF/GntX family.</text>
</comment>
<dbReference type="Proteomes" id="UP000298347">
    <property type="component" value="Unassembled WGS sequence"/>
</dbReference>
<evidence type="ECO:0000313" key="4">
    <source>
        <dbReference type="Proteomes" id="UP000298347"/>
    </source>
</evidence>
<sequence length="257" mass="29085">MVCLICGQDRQERMTFRTLLSADSSPGFCRTCREKFVKIPQGHSCRLCGRDLGLMDEKFISGSVCTDCRRWEKSGGNGCFGRNIALYSYNDWMKEVITTFKFRGDAALAVGFRKEFRAAGRKIIGKDWRTHWERLRNGKHHPRETCVIVPMPLSGNRLKERGFNQAEVLAELIGEPVVPALCRIGGERKQSKKNRRERLESGENPFKLDEAFSEVLHGTKVLLIDDIYTTGATLRRAAAAFERADPKCVDSLTLIHG</sequence>
<dbReference type="CDD" id="cd06223">
    <property type="entry name" value="PRTases_typeI"/>
    <property type="match status" value="1"/>
</dbReference>
<dbReference type="InterPro" id="IPR000836">
    <property type="entry name" value="PRTase_dom"/>
</dbReference>
<dbReference type="AlphaFoldDB" id="A0A4Z0GGX4"/>
<evidence type="ECO:0000256" key="1">
    <source>
        <dbReference type="ARBA" id="ARBA00008007"/>
    </source>
</evidence>
<dbReference type="PANTHER" id="PTHR47505">
    <property type="entry name" value="DNA UTILIZATION PROTEIN YHGH"/>
    <property type="match status" value="1"/>
</dbReference>
<proteinExistence type="inferred from homology"/>
<feature type="domain" description="Phosphoribosyltransferase" evidence="2">
    <location>
        <begin position="211"/>
        <end position="255"/>
    </location>
</feature>
<dbReference type="Pfam" id="PF00156">
    <property type="entry name" value="Pribosyltran"/>
    <property type="match status" value="1"/>
</dbReference>
<name>A0A4Z0GGX4_9BACL</name>
<dbReference type="InterPro" id="IPR051910">
    <property type="entry name" value="ComF/GntX_DNA_util-trans"/>
</dbReference>
<gene>
    <name evidence="3" type="ORF">E4665_17340</name>
</gene>
<evidence type="ECO:0000313" key="3">
    <source>
        <dbReference type="EMBL" id="TGA95881.1"/>
    </source>
</evidence>
<dbReference type="EMBL" id="SRJD01000036">
    <property type="protein sequence ID" value="TGA95881.1"/>
    <property type="molecule type" value="Genomic_DNA"/>
</dbReference>
<dbReference type="OrthoDB" id="9779910at2"/>
<dbReference type="PANTHER" id="PTHR47505:SF1">
    <property type="entry name" value="DNA UTILIZATION PROTEIN YHGH"/>
    <property type="match status" value="1"/>
</dbReference>
<reference evidence="3 4" key="1">
    <citation type="journal article" date="2015" name="Int. J. Syst. Evol. Microbiol.">
        <title>Sporolactobacillus shoreae sp. nov. and Sporolactobacillus spathodeae sp. nov., two spore-forming lactic acid bacteria isolated from tree barks in Thailand.</title>
        <authorList>
            <person name="Thamacharoensuk T."/>
            <person name="Kitahara M."/>
            <person name="Ohkuma M."/>
            <person name="Thongchul N."/>
            <person name="Tanasupawat S."/>
        </authorList>
    </citation>
    <scope>NUCLEOTIDE SEQUENCE [LARGE SCALE GENOMIC DNA]</scope>
    <source>
        <strain evidence="3 4">BK92</strain>
    </source>
</reference>
<keyword evidence="4" id="KW-1185">Reference proteome</keyword>
<dbReference type="SUPFAM" id="SSF53271">
    <property type="entry name" value="PRTase-like"/>
    <property type="match status" value="1"/>
</dbReference>
<dbReference type="InterPro" id="IPR029057">
    <property type="entry name" value="PRTase-like"/>
</dbReference>
<dbReference type="Gene3D" id="3.40.50.2020">
    <property type="match status" value="1"/>
</dbReference>